<evidence type="ECO:0000313" key="3">
    <source>
        <dbReference type="EMBL" id="OLP98590.1"/>
    </source>
</evidence>
<keyword evidence="4" id="KW-1185">Reference proteome</keyword>
<feature type="domain" description="Reverse transcriptase Ty1/copia-type" evidence="2">
    <location>
        <begin position="890"/>
        <end position="1062"/>
    </location>
</feature>
<sequence length="1366" mass="150984">MSLAVVVGQRIAKHHQILTSALFVAALIVVAIFPSFDRRTEVEEHGLIPGYATNGLDARWQARLRECIAQIEAETDIRTAIEVSLQKAGLQPYHMNFSLDGGQSSLLYTVAESRRGDSRESLVLMIASNWTMKRSAAKSSWGIGIGVTLARYFRTVHWLSRDVFVVFVDSNLAYGAGARAWLRAYIEGHSELRRGALRQAVILQVKNGATSLLLDVEGINGMVPNQDLVNTYSITARERPGLVVRHRDAWESVMHHARNGGVHTSHAAFLELQVPAFTIRGVSAKGDRSSTLNVDSLAMSIESVVRCMSNALQQLHHSFNFYFFTGPSSHISNGLYLYPVFAMQCLLISFLGTTPPYRDIRSLLVGLGVVAAIAGVSGSTMFALAMNDELLAKSLAFSEKLACIRPEASLEAALQRRQMAGVWVLAGAAVSAIAALALRNYAFSVFSEDAQGSALKSSGVRLPCPLWESVRVACGFALLAVLAPVTIYSWALAMPLTIVCVPALVLVRPVDMRRRPLRSTLILAFLAGNAFLIAVPPNVRATALGDSPRLVGDNMLHFYERSLVPAVPREAQKYLPRQLVQWLQQGQLAQAFRSDMLLLLYEAARDFKCVGGMLFPVICFAYWPLLVLLALIACLGGSSVAQKSLWHQMVGGQTMPSQRGVGRVCGTQLRRITTAISDRELRTTGPVVKTWPEGEAGLEVGLTIITVILMGYCYFADPGQIKKTRNIPVDNIDLEQVLAISSEDPKICSGGALALTVAPIFRIHIRLVSRNELGHEWKNNLHYANQTSMGDGIPVHELDDDEYNELFDQKAFVYDKTRNHWDEGRTEKVYKKKTVKKGAGKELCYNRESQEVKQALDQARRKEWDNWKNYSNMQKLSREEFAKIKQKDPGLRIIPTKWVDTSKAEEGQPLKAKSRFVVRGDLEDASGMRTDSPTASQVAMGLLISFAASTSRPLRSGDISAAFLQGSVLDRSLVLSMPKNAAPYDMDEEDLVLVSTTVYETKDAPRGWFKKLDGSLQKKQLRRVPMEPGFYGLNGQGGDGSTCVRGLLLVHVDDILWTGDQHMEQIMKEIQAHTVGPGQRTAFANETERSQLRSVTGSLNWLVRVCRPHLAYGVAKLQCAVNKPTVQDLVDANALAKYAQKKEKGLFYKAGAMEFNEVMLVAIQDASYAADYDVSTSGAKMGYRSQSGRILCLAPKTFSATFEDHLYPIEWHSTVIRRVCKSTLQAESLSLQLGAVDAEHARCVLHGLYKKQPKMDATSWGDWSSRPRALAIERFMRGERINLLPEAELFDLTGWAQDERRLLSKLADQGSGVMCILPAQRVQDEALSLSQLRLQALLVLALVMGGIVGGVVWRSYSSHGLEQLRW</sequence>
<evidence type="ECO:0000256" key="1">
    <source>
        <dbReference type="SAM" id="Phobius"/>
    </source>
</evidence>
<dbReference type="EMBL" id="LSRX01000391">
    <property type="protein sequence ID" value="OLP98590.1"/>
    <property type="molecule type" value="Genomic_DNA"/>
</dbReference>
<reference evidence="3 4" key="1">
    <citation type="submission" date="2016-02" db="EMBL/GenBank/DDBJ databases">
        <title>Genome analysis of coral dinoflagellate symbionts highlights evolutionary adaptations to a symbiotic lifestyle.</title>
        <authorList>
            <person name="Aranda M."/>
            <person name="Li Y."/>
            <person name="Liew Y.J."/>
            <person name="Baumgarten S."/>
            <person name="Simakov O."/>
            <person name="Wilson M."/>
            <person name="Piel J."/>
            <person name="Ashoor H."/>
            <person name="Bougouffa S."/>
            <person name="Bajic V.B."/>
            <person name="Ryu T."/>
            <person name="Ravasi T."/>
            <person name="Bayer T."/>
            <person name="Micklem G."/>
            <person name="Kim H."/>
            <person name="Bhak J."/>
            <person name="Lajeunesse T.C."/>
            <person name="Voolstra C.R."/>
        </authorList>
    </citation>
    <scope>NUCLEOTIDE SEQUENCE [LARGE SCALE GENOMIC DNA]</scope>
    <source>
        <strain evidence="3 4">CCMP2467</strain>
    </source>
</reference>
<dbReference type="Pfam" id="PF04114">
    <property type="entry name" value="Gaa1"/>
    <property type="match status" value="1"/>
</dbReference>
<feature type="transmembrane region" description="Helical" evidence="1">
    <location>
        <begin position="613"/>
        <end position="635"/>
    </location>
</feature>
<name>A0A1Q9DTT9_SYMMI</name>
<feature type="transmembrane region" description="Helical" evidence="1">
    <location>
        <begin position="364"/>
        <end position="385"/>
    </location>
</feature>
<evidence type="ECO:0000313" key="4">
    <source>
        <dbReference type="Proteomes" id="UP000186817"/>
    </source>
</evidence>
<feature type="transmembrane region" description="Helical" evidence="1">
    <location>
        <begin position="17"/>
        <end position="36"/>
    </location>
</feature>
<dbReference type="InterPro" id="IPR013103">
    <property type="entry name" value="RVT_2"/>
</dbReference>
<feature type="transmembrane region" description="Helical" evidence="1">
    <location>
        <begin position="487"/>
        <end position="507"/>
    </location>
</feature>
<proteinExistence type="predicted"/>
<organism evidence="3 4">
    <name type="scientific">Symbiodinium microadriaticum</name>
    <name type="common">Dinoflagellate</name>
    <name type="synonym">Zooxanthella microadriatica</name>
    <dbReference type="NCBI Taxonomy" id="2951"/>
    <lineage>
        <taxon>Eukaryota</taxon>
        <taxon>Sar</taxon>
        <taxon>Alveolata</taxon>
        <taxon>Dinophyceae</taxon>
        <taxon>Suessiales</taxon>
        <taxon>Symbiodiniaceae</taxon>
        <taxon>Symbiodinium</taxon>
    </lineage>
</organism>
<keyword evidence="1" id="KW-1133">Transmembrane helix</keyword>
<dbReference type="InterPro" id="IPR007246">
    <property type="entry name" value="Gaa1"/>
</dbReference>
<dbReference type="PANTHER" id="PTHR13304">
    <property type="entry name" value="GLYCOSYLPHOSPHATIDYLINOSITOL ANCHOR ATTACHMENT 1 PROTEIN"/>
    <property type="match status" value="1"/>
</dbReference>
<feature type="transmembrane region" description="Helical" evidence="1">
    <location>
        <begin position="1336"/>
        <end position="1356"/>
    </location>
</feature>
<accession>A0A1Q9DTT9</accession>
<dbReference type="GO" id="GO:0042765">
    <property type="term" value="C:GPI-anchor transamidase complex"/>
    <property type="evidence" value="ECO:0007669"/>
    <property type="project" value="InterPro"/>
</dbReference>
<feature type="transmembrane region" description="Helical" evidence="1">
    <location>
        <begin position="335"/>
        <end position="352"/>
    </location>
</feature>
<dbReference type="Pfam" id="PF07727">
    <property type="entry name" value="RVT_2"/>
    <property type="match status" value="1"/>
</dbReference>
<gene>
    <name evidence="3" type="primary">GPAA1</name>
    <name evidence="3" type="ORF">AK812_SmicGene18933</name>
</gene>
<feature type="transmembrane region" description="Helical" evidence="1">
    <location>
        <begin position="420"/>
        <end position="438"/>
    </location>
</feature>
<protein>
    <submittedName>
        <fullName evidence="3">Glycosylphosphatidylinositol anchor attachment 1 protein</fullName>
    </submittedName>
</protein>
<dbReference type="GO" id="GO:0016255">
    <property type="term" value="P:attachment of GPI anchor to protein"/>
    <property type="evidence" value="ECO:0007669"/>
    <property type="project" value="TreeGrafter"/>
</dbReference>
<evidence type="ECO:0000259" key="2">
    <source>
        <dbReference type="Pfam" id="PF07727"/>
    </source>
</evidence>
<dbReference type="PANTHER" id="PTHR13304:SF0">
    <property type="entry name" value="GLYCOSYLPHOSPHATIDYLINOSITOL ANCHOR ATTACHMENT 1 PROTEIN"/>
    <property type="match status" value="1"/>
</dbReference>
<keyword evidence="1" id="KW-0472">Membrane</keyword>
<keyword evidence="1" id="KW-0812">Transmembrane</keyword>
<dbReference type="OrthoDB" id="445301at2759"/>
<comment type="caution">
    <text evidence="3">The sequence shown here is derived from an EMBL/GenBank/DDBJ whole genome shotgun (WGS) entry which is preliminary data.</text>
</comment>
<dbReference type="Proteomes" id="UP000186817">
    <property type="component" value="Unassembled WGS sequence"/>
</dbReference>